<feature type="transmembrane region" description="Helical" evidence="1">
    <location>
        <begin position="304"/>
        <end position="322"/>
    </location>
</feature>
<dbReference type="AlphaFoldDB" id="A0A6N7S7V4"/>
<organism evidence="2 4">
    <name type="scientific">Holdemania massiliensis</name>
    <dbReference type="NCBI Taxonomy" id="1468449"/>
    <lineage>
        <taxon>Bacteria</taxon>
        <taxon>Bacillati</taxon>
        <taxon>Bacillota</taxon>
        <taxon>Erysipelotrichia</taxon>
        <taxon>Erysipelotrichales</taxon>
        <taxon>Erysipelotrichaceae</taxon>
        <taxon>Holdemania</taxon>
    </lineage>
</organism>
<keyword evidence="5" id="KW-1185">Reference proteome</keyword>
<accession>A0A6N7S7V4</accession>
<evidence type="ECO:0000313" key="5">
    <source>
        <dbReference type="Proteomes" id="UP000480929"/>
    </source>
</evidence>
<dbReference type="Proteomes" id="UP000433575">
    <property type="component" value="Unassembled WGS sequence"/>
</dbReference>
<gene>
    <name evidence="3" type="ORF">GKD88_11220</name>
    <name evidence="2" type="ORF">GKE08_11420</name>
</gene>
<protein>
    <submittedName>
        <fullName evidence="2">YfhO family protein</fullName>
    </submittedName>
</protein>
<feature type="transmembrane region" description="Helical" evidence="1">
    <location>
        <begin position="358"/>
        <end position="379"/>
    </location>
</feature>
<comment type="caution">
    <text evidence="2">The sequence shown here is derived from an EMBL/GenBank/DDBJ whole genome shotgun (WGS) entry which is preliminary data.</text>
</comment>
<evidence type="ECO:0000256" key="1">
    <source>
        <dbReference type="SAM" id="Phobius"/>
    </source>
</evidence>
<feature type="transmembrane region" description="Helical" evidence="1">
    <location>
        <begin position="178"/>
        <end position="205"/>
    </location>
</feature>
<dbReference type="EMBL" id="WKPJ01000018">
    <property type="protein sequence ID" value="MSA89937.1"/>
    <property type="molecule type" value="Genomic_DNA"/>
</dbReference>
<dbReference type="RefSeq" id="WP_154239081.1">
    <property type="nucleotide sequence ID" value="NZ_WKPI01000020.1"/>
</dbReference>
<feature type="transmembrane region" description="Helical" evidence="1">
    <location>
        <begin position="334"/>
        <end position="352"/>
    </location>
</feature>
<keyword evidence="1" id="KW-0812">Transmembrane</keyword>
<dbReference type="PANTHER" id="PTHR38454">
    <property type="entry name" value="INTEGRAL MEMBRANE PROTEIN-RELATED"/>
    <property type="match status" value="1"/>
</dbReference>
<dbReference type="InterPro" id="IPR018580">
    <property type="entry name" value="Uncharacterised_YfhO"/>
</dbReference>
<feature type="transmembrane region" description="Helical" evidence="1">
    <location>
        <begin position="445"/>
        <end position="465"/>
    </location>
</feature>
<dbReference type="Proteomes" id="UP000480929">
    <property type="component" value="Unassembled WGS sequence"/>
</dbReference>
<evidence type="ECO:0000313" key="2">
    <source>
        <dbReference type="EMBL" id="MSA89937.1"/>
    </source>
</evidence>
<sequence length="860" mass="99656">MKNKLRKLMPLWGCLAFILGVFYCYVFVVNHFTLVFWGDQTEALIPYMVDLYTQIKETGFTLWNYSIGLGASNLVYYYTILGSPSFYLNLLLPSSDWIPYFIPVIDTLRFFLIGTVAWLWLDKLVQTDRAKLVGALIFTFSGWAMYWLHFNYFLDAYLYLALLLYFSEEILENRKRIGFSLIICLSSIISPYILYMFSWLLLIYMTCRVFMKYDKVTISFFFQKFIAIFGFYLLGVALSAFALIPAGLMLLSTNRIGNGTESLLTPLYGGDLIRVLTSLFSPVINDYDYNIFSSPFLKLDNRVYTVYNYSFILYVLLLPQLIKIKFKGKKPFALTMGILYAMLLFPVFYLVFNGNTSIRWSFYYIVFNIMLVAIVLDHGSQINRKLLIASGISSIIILMGISVLSLKLGWTTDINQGVIKRSCLVLTGCLILYTLSLLKAKHRLWNLLLVGTVLFEAIFCLYLRIVNGNSILVANTETWDAYQQKMFNTEAIDFIKSQDSSFYRIDFADNSSYAYNYPIVKRYNGFTSYFNIYNHETRPLYDNRSTDNWFLGFQSSKFLLKSLLGSKYMVVWEENQYLIPHTYELIHEVSHQKVYRNSLDMALGYASSQISGIEQMQNIDKSKEDIIMLNSIVVPNIEKKIHIDDMYPLIAESLVNSGFKWSQSDGYLFVDYSQTNPYGVVAYEFYKDGKQIKYEENYEFGYTAIRIDQDIDEVYIYCKNFNNVNEYIPVNVYWISDNAINDSFQRLNSEDRFENISVNGEHISASITITGEKKWVATTIPYNPGWKVWNNGKELKVTEVNQVFIGFELEEGEHQIKMEFTPVGMKLGLGVSGIALLILVAMTYKEIRTTRSCHYNKNNV</sequence>
<dbReference type="OrthoDB" id="9815466at2"/>
<dbReference type="PANTHER" id="PTHR38454:SF1">
    <property type="entry name" value="INTEGRAL MEMBRANE PROTEIN"/>
    <property type="match status" value="1"/>
</dbReference>
<feature type="transmembrane region" description="Helical" evidence="1">
    <location>
        <begin position="97"/>
        <end position="120"/>
    </location>
</feature>
<evidence type="ECO:0000313" key="4">
    <source>
        <dbReference type="Proteomes" id="UP000433575"/>
    </source>
</evidence>
<keyword evidence="1" id="KW-0472">Membrane</keyword>
<keyword evidence="1" id="KW-1133">Transmembrane helix</keyword>
<feature type="transmembrane region" description="Helical" evidence="1">
    <location>
        <begin position="386"/>
        <end position="406"/>
    </location>
</feature>
<reference evidence="4 5" key="1">
    <citation type="journal article" date="2019" name="Nat. Med.">
        <title>A library of human gut bacterial isolates paired with longitudinal multiomics data enables mechanistic microbiome research.</title>
        <authorList>
            <person name="Poyet M."/>
            <person name="Groussin M."/>
            <person name="Gibbons S.M."/>
            <person name="Avila-Pacheco J."/>
            <person name="Jiang X."/>
            <person name="Kearney S.M."/>
            <person name="Perrotta A.R."/>
            <person name="Berdy B."/>
            <person name="Zhao S."/>
            <person name="Lieberman T.D."/>
            <person name="Swanson P.K."/>
            <person name="Smith M."/>
            <person name="Roesemann S."/>
            <person name="Alexander J.E."/>
            <person name="Rich S.A."/>
            <person name="Livny J."/>
            <person name="Vlamakis H."/>
            <person name="Clish C."/>
            <person name="Bullock K."/>
            <person name="Deik A."/>
            <person name="Scott J."/>
            <person name="Pierce K.A."/>
            <person name="Xavier R.J."/>
            <person name="Alm E.J."/>
        </authorList>
    </citation>
    <scope>NUCLEOTIDE SEQUENCE [LARGE SCALE GENOMIC DNA]</scope>
    <source>
        <strain evidence="2 4">BIOML-A4</strain>
        <strain evidence="3 5">BIOML-A5</strain>
    </source>
</reference>
<feature type="transmembrane region" description="Helical" evidence="1">
    <location>
        <begin position="263"/>
        <end position="284"/>
    </location>
</feature>
<dbReference type="EMBL" id="WKPI01000020">
    <property type="protein sequence ID" value="MSC33692.1"/>
    <property type="molecule type" value="Genomic_DNA"/>
</dbReference>
<feature type="transmembrane region" description="Helical" evidence="1">
    <location>
        <begin position="225"/>
        <end position="251"/>
    </location>
</feature>
<feature type="transmembrane region" description="Helical" evidence="1">
    <location>
        <begin position="823"/>
        <end position="844"/>
    </location>
</feature>
<evidence type="ECO:0000313" key="3">
    <source>
        <dbReference type="EMBL" id="MSC33692.1"/>
    </source>
</evidence>
<name>A0A6N7S7V4_9FIRM</name>
<feature type="transmembrane region" description="Helical" evidence="1">
    <location>
        <begin position="132"/>
        <end position="150"/>
    </location>
</feature>
<feature type="transmembrane region" description="Helical" evidence="1">
    <location>
        <begin position="12"/>
        <end position="37"/>
    </location>
</feature>
<proteinExistence type="predicted"/>
<dbReference type="Pfam" id="PF09586">
    <property type="entry name" value="YfhO"/>
    <property type="match status" value="1"/>
</dbReference>